<keyword evidence="5" id="KW-0479">Metal-binding</keyword>
<dbReference type="RefSeq" id="WP_134440590.1">
    <property type="nucleotide sequence ID" value="NZ_LXQC01000157.1"/>
</dbReference>
<dbReference type="NCBIfam" id="TIGR00277">
    <property type="entry name" value="HDIG"/>
    <property type="match status" value="1"/>
</dbReference>
<dbReference type="EMBL" id="LXQC01000157">
    <property type="protein sequence ID" value="TFE67234.1"/>
    <property type="molecule type" value="Genomic_DNA"/>
</dbReference>
<evidence type="ECO:0000313" key="12">
    <source>
        <dbReference type="EMBL" id="TFE67234.1"/>
    </source>
</evidence>
<accession>A0A4Y8P989</accession>
<dbReference type="GO" id="GO:0000166">
    <property type="term" value="F:nucleotide binding"/>
    <property type="evidence" value="ECO:0007669"/>
    <property type="project" value="UniProtKB-KW"/>
</dbReference>
<dbReference type="Pfam" id="PF01966">
    <property type="entry name" value="HD"/>
    <property type="match status" value="1"/>
</dbReference>
<dbReference type="Proteomes" id="UP000297713">
    <property type="component" value="Unassembled WGS sequence"/>
</dbReference>
<dbReference type="AlphaFoldDB" id="A0A4Y8P989"/>
<evidence type="ECO:0000256" key="8">
    <source>
        <dbReference type="RuleBase" id="RU003953"/>
    </source>
</evidence>
<evidence type="ECO:0000313" key="13">
    <source>
        <dbReference type="Proteomes" id="UP000297713"/>
    </source>
</evidence>
<keyword evidence="13" id="KW-1185">Reference proteome</keyword>
<keyword evidence="6" id="KW-0547">Nucleotide-binding</keyword>
<evidence type="ECO:0000259" key="10">
    <source>
        <dbReference type="Pfam" id="PF01966"/>
    </source>
</evidence>
<reference evidence="12 13" key="1">
    <citation type="submission" date="2016-05" db="EMBL/GenBank/DDBJ databases">
        <title>Diversity and Homogeneity among Thermoacidophilic Verrucomicrobia Methanotrophs Linked with Geographical Origin.</title>
        <authorList>
            <person name="Erikstad H.-A."/>
            <person name="Smestad N.B."/>
            <person name="Ceballos R.M."/>
            <person name="Birkeland N.-K."/>
        </authorList>
    </citation>
    <scope>NUCLEOTIDE SEQUENCE [LARGE SCALE GENOMIC DNA]</scope>
    <source>
        <strain evidence="12 13">Phi</strain>
    </source>
</reference>
<comment type="similarity">
    <text evidence="8">Belongs to the tRNA nucleotidyltransferase/poly(A) polymerase family.</text>
</comment>
<dbReference type="GO" id="GO:0016787">
    <property type="term" value="F:hydrolase activity"/>
    <property type="evidence" value="ECO:0007669"/>
    <property type="project" value="UniProtKB-KW"/>
</dbReference>
<dbReference type="OrthoDB" id="9805698at2"/>
<dbReference type="InterPro" id="IPR050264">
    <property type="entry name" value="Bact_CCA-adding_enz_type3_sf"/>
</dbReference>
<dbReference type="GO" id="GO:0046872">
    <property type="term" value="F:metal ion binding"/>
    <property type="evidence" value="ECO:0007669"/>
    <property type="project" value="UniProtKB-KW"/>
</dbReference>
<feature type="domain" description="tRNA nucleotidyltransferase/poly(A) polymerase RNA and SrmB- binding" evidence="11">
    <location>
        <begin position="168"/>
        <end position="227"/>
    </location>
</feature>
<dbReference type="InterPro" id="IPR003607">
    <property type="entry name" value="HD/PDEase_dom"/>
</dbReference>
<comment type="cofactor">
    <cofactor evidence="1">
        <name>Mg(2+)</name>
        <dbReference type="ChEBI" id="CHEBI:18420"/>
    </cofactor>
</comment>
<dbReference type="InterPro" id="IPR043519">
    <property type="entry name" value="NT_sf"/>
</dbReference>
<protein>
    <submittedName>
        <fullName evidence="12">Phosphohydrolase</fullName>
    </submittedName>
</protein>
<keyword evidence="4" id="KW-0548">Nucleotidyltransferase</keyword>
<dbReference type="GO" id="GO:0000049">
    <property type="term" value="F:tRNA binding"/>
    <property type="evidence" value="ECO:0007669"/>
    <property type="project" value="TreeGrafter"/>
</dbReference>
<evidence type="ECO:0000256" key="6">
    <source>
        <dbReference type="ARBA" id="ARBA00022741"/>
    </source>
</evidence>
<evidence type="ECO:0000256" key="7">
    <source>
        <dbReference type="ARBA" id="ARBA00022842"/>
    </source>
</evidence>
<keyword evidence="7" id="KW-0460">Magnesium</keyword>
<evidence type="ECO:0000259" key="11">
    <source>
        <dbReference type="Pfam" id="PF12627"/>
    </source>
</evidence>
<comment type="caution">
    <text evidence="12">The sequence shown here is derived from an EMBL/GenBank/DDBJ whole genome shotgun (WGS) entry which is preliminary data.</text>
</comment>
<gene>
    <name evidence="12" type="ORF">A7Q10_09730</name>
</gene>
<evidence type="ECO:0000259" key="9">
    <source>
        <dbReference type="Pfam" id="PF01743"/>
    </source>
</evidence>
<feature type="domain" description="HD" evidence="10">
    <location>
        <begin position="262"/>
        <end position="332"/>
    </location>
</feature>
<evidence type="ECO:0000256" key="1">
    <source>
        <dbReference type="ARBA" id="ARBA00001946"/>
    </source>
</evidence>
<dbReference type="GO" id="GO:0008033">
    <property type="term" value="P:tRNA processing"/>
    <property type="evidence" value="ECO:0007669"/>
    <property type="project" value="UniProtKB-KW"/>
</dbReference>
<dbReference type="Gene3D" id="1.10.3090.10">
    <property type="entry name" value="cca-adding enzyme, domain 2"/>
    <property type="match status" value="1"/>
</dbReference>
<feature type="domain" description="Poly A polymerase head" evidence="9">
    <location>
        <begin position="19"/>
        <end position="141"/>
    </location>
</feature>
<keyword evidence="3" id="KW-0819">tRNA processing</keyword>
<dbReference type="PANTHER" id="PTHR46173">
    <property type="entry name" value="CCA TRNA NUCLEOTIDYLTRANSFERASE 1, MITOCHONDRIAL"/>
    <property type="match status" value="1"/>
</dbReference>
<keyword evidence="2 8" id="KW-0808">Transferase</keyword>
<dbReference type="InterPro" id="IPR006674">
    <property type="entry name" value="HD_domain"/>
</dbReference>
<evidence type="ECO:0000256" key="5">
    <source>
        <dbReference type="ARBA" id="ARBA00022723"/>
    </source>
</evidence>
<evidence type="ECO:0000256" key="4">
    <source>
        <dbReference type="ARBA" id="ARBA00022695"/>
    </source>
</evidence>
<organism evidence="12 13">
    <name type="scientific">Methylacidiphilum caldifontis</name>
    <dbReference type="NCBI Taxonomy" id="2795386"/>
    <lineage>
        <taxon>Bacteria</taxon>
        <taxon>Pseudomonadati</taxon>
        <taxon>Verrucomicrobiota</taxon>
        <taxon>Methylacidiphilae</taxon>
        <taxon>Methylacidiphilales</taxon>
        <taxon>Methylacidiphilaceae</taxon>
        <taxon>Methylacidiphilum (ex Ratnadevi et al. 2023)</taxon>
    </lineage>
</organism>
<dbReference type="SUPFAM" id="SSF81891">
    <property type="entry name" value="Poly A polymerase C-terminal region-like"/>
    <property type="match status" value="1"/>
</dbReference>
<dbReference type="GO" id="GO:0016779">
    <property type="term" value="F:nucleotidyltransferase activity"/>
    <property type="evidence" value="ECO:0007669"/>
    <property type="project" value="UniProtKB-KW"/>
</dbReference>
<dbReference type="CDD" id="cd05398">
    <property type="entry name" value="NT_ClassII-CCAase"/>
    <property type="match status" value="1"/>
</dbReference>
<dbReference type="Pfam" id="PF01743">
    <property type="entry name" value="PolyA_pol"/>
    <property type="match status" value="1"/>
</dbReference>
<sequence>MREEAIRIVRILQKAGFIAFFAGGCVRDILLKKEPHDIDIATSATPDEIQNLFQEKATGLTGKSFGVIRVKSGAHFFEVATFRTDIGSEGGRWPQAIKFSTPEEDALRRDFTINGIFYDPLANKIIDYVGGKEDIEKKVIRAIGDPQKRFEEDHLRMLRAIRFAVSLGFEIEEKTWKAIQISAHNIIHISAERIREELDKIFTSSNPSRGLDLLDQSGLLYIILPEIYNLHGVEQPKEFHPEGDAFNHVRFLLSHLHHPSLELSLAALFHDVGKAVTFSRDTTGQIHFYGHEIVGAQITEKIMIRLRYSKDIIKKVVECVKNHMSFKDVPKMKKSTLKKLILRPTFPIELELHRIDCLSSHGNLSIYNFLNEIKGQYTAENLAPPKLITGYDLIALGIQPGKRVGEILELIREAQLEDKISSRTEALLMAEDLVRNEQVKKINNFK</sequence>
<dbReference type="Pfam" id="PF12627">
    <property type="entry name" value="PolyA_pol_RNAbd"/>
    <property type="match status" value="1"/>
</dbReference>
<evidence type="ECO:0000256" key="2">
    <source>
        <dbReference type="ARBA" id="ARBA00022679"/>
    </source>
</evidence>
<dbReference type="InterPro" id="IPR006675">
    <property type="entry name" value="HDIG_dom"/>
</dbReference>
<evidence type="ECO:0000256" key="3">
    <source>
        <dbReference type="ARBA" id="ARBA00022694"/>
    </source>
</evidence>
<keyword evidence="8" id="KW-0694">RNA-binding</keyword>
<dbReference type="InterPro" id="IPR032828">
    <property type="entry name" value="PolyA_RNA-bd"/>
</dbReference>
<dbReference type="SUPFAM" id="SSF81301">
    <property type="entry name" value="Nucleotidyltransferase"/>
    <property type="match status" value="1"/>
</dbReference>
<dbReference type="PROSITE" id="PS51257">
    <property type="entry name" value="PROKAR_LIPOPROTEIN"/>
    <property type="match status" value="1"/>
</dbReference>
<dbReference type="InterPro" id="IPR002646">
    <property type="entry name" value="PolA_pol_head_dom"/>
</dbReference>
<dbReference type="Gene3D" id="3.30.460.10">
    <property type="entry name" value="Beta Polymerase, domain 2"/>
    <property type="match status" value="1"/>
</dbReference>
<dbReference type="PANTHER" id="PTHR46173:SF1">
    <property type="entry name" value="CCA TRNA NUCLEOTIDYLTRANSFERASE 1, MITOCHONDRIAL"/>
    <property type="match status" value="1"/>
</dbReference>
<name>A0A4Y8P989_9BACT</name>
<proteinExistence type="inferred from homology"/>
<dbReference type="CDD" id="cd00077">
    <property type="entry name" value="HDc"/>
    <property type="match status" value="1"/>
</dbReference>
<keyword evidence="12" id="KW-0378">Hydrolase</keyword>